<keyword evidence="5" id="KW-1185">Reference proteome</keyword>
<evidence type="ECO:0000256" key="1">
    <source>
        <dbReference type="ARBA" id="ARBA00022801"/>
    </source>
</evidence>
<dbReference type="EMBL" id="FMBL01000001">
    <property type="protein sequence ID" value="SCC78371.1"/>
    <property type="molecule type" value="Genomic_DNA"/>
</dbReference>
<evidence type="ECO:0000256" key="3">
    <source>
        <dbReference type="SAM" id="Phobius"/>
    </source>
</evidence>
<dbReference type="AlphaFoldDB" id="A0A1C4H0D9"/>
<keyword evidence="3" id="KW-0812">Transmembrane</keyword>
<dbReference type="SUPFAM" id="SSF63817">
    <property type="entry name" value="Sortase"/>
    <property type="match status" value="1"/>
</dbReference>
<sequence length="295" mass="32498">MKSDAWMKTTSIIILILGLVTVTYPFVRQYISGLEQSRLTEASSHAVSNWPYPQAEVALKNAELYNKALAASDQPVMGEAVDPFKEKGSVTQTESEADARYQHLLDQGDGIMGSILIPKISVNLPIYHGTSQAALASGSGHLYGSSLPVGGESTHAVITGHRGMVDSLMFTRLDEMKIGDSFYIKSMNRTIAYRVDRIRIIEPDDTSSLRIERGVDRVTLMTCTPYGINSHRLLVSATRAEMPIPVPYPNEAKKDFKVVVFIVSCFAGVSLLATFFVLDNKKALIARHAQEFKKI</sequence>
<proteinExistence type="predicted"/>
<keyword evidence="3" id="KW-1133">Transmembrane helix</keyword>
<dbReference type="Pfam" id="PF04203">
    <property type="entry name" value="Sortase"/>
    <property type="match status" value="1"/>
</dbReference>
<organism evidence="4 5">
    <name type="scientific">Bifidobacterium commune</name>
    <dbReference type="NCBI Taxonomy" id="1505727"/>
    <lineage>
        <taxon>Bacteria</taxon>
        <taxon>Bacillati</taxon>
        <taxon>Actinomycetota</taxon>
        <taxon>Actinomycetes</taxon>
        <taxon>Bifidobacteriales</taxon>
        <taxon>Bifidobacteriaceae</taxon>
        <taxon>Bifidobacterium</taxon>
    </lineage>
</organism>
<gene>
    <name evidence="4" type="ORF">GA0061077_0230</name>
</gene>
<evidence type="ECO:0000313" key="5">
    <source>
        <dbReference type="Proteomes" id="UP000242610"/>
    </source>
</evidence>
<name>A0A1C4H0D9_9BIFI</name>
<dbReference type="STRING" id="1505727.GA0061077_0230"/>
<dbReference type="CDD" id="cd05827">
    <property type="entry name" value="Sortase_C"/>
    <property type="match status" value="1"/>
</dbReference>
<feature type="transmembrane region" description="Helical" evidence="3">
    <location>
        <begin position="258"/>
        <end position="278"/>
    </location>
</feature>
<dbReference type="GO" id="GO:0016787">
    <property type="term" value="F:hydrolase activity"/>
    <property type="evidence" value="ECO:0007669"/>
    <property type="project" value="UniProtKB-KW"/>
</dbReference>
<dbReference type="InterPro" id="IPR042002">
    <property type="entry name" value="Sortase_C"/>
</dbReference>
<dbReference type="Gene3D" id="2.40.260.10">
    <property type="entry name" value="Sortase"/>
    <property type="match status" value="1"/>
</dbReference>
<feature type="active site" description="Acyl-thioester intermediate" evidence="2">
    <location>
        <position position="223"/>
    </location>
</feature>
<reference evidence="5" key="1">
    <citation type="submission" date="2016-08" db="EMBL/GenBank/DDBJ databases">
        <authorList>
            <person name="Varghese N."/>
            <person name="Submissions Spin"/>
        </authorList>
    </citation>
    <scope>NUCLEOTIDE SEQUENCE [LARGE SCALE GENOMIC DNA]</scope>
    <source>
        <strain evidence="5">R-52791</strain>
    </source>
</reference>
<dbReference type="Proteomes" id="UP000242610">
    <property type="component" value="Unassembled WGS sequence"/>
</dbReference>
<accession>A0A1C4H0D9</accession>
<feature type="active site" description="Proton donor/acceptor" evidence="2">
    <location>
        <position position="161"/>
    </location>
</feature>
<keyword evidence="3" id="KW-0472">Membrane</keyword>
<dbReference type="NCBIfam" id="NF033745">
    <property type="entry name" value="class_C_sortase"/>
    <property type="match status" value="1"/>
</dbReference>
<keyword evidence="1" id="KW-0378">Hydrolase</keyword>
<protein>
    <submittedName>
        <fullName evidence="4">Sortase A</fullName>
    </submittedName>
</protein>
<evidence type="ECO:0000313" key="4">
    <source>
        <dbReference type="EMBL" id="SCC78371.1"/>
    </source>
</evidence>
<dbReference type="InterPro" id="IPR023365">
    <property type="entry name" value="Sortase_dom-sf"/>
</dbReference>
<dbReference type="NCBIfam" id="TIGR01076">
    <property type="entry name" value="sortase_fam"/>
    <property type="match status" value="1"/>
</dbReference>
<evidence type="ECO:0000256" key="2">
    <source>
        <dbReference type="PIRSR" id="PIRSR605754-1"/>
    </source>
</evidence>
<dbReference type="InterPro" id="IPR005754">
    <property type="entry name" value="Sortase"/>
</dbReference>